<accession>R7YKE9</accession>
<dbReference type="RefSeq" id="XP_007777697.1">
    <property type="nucleotide sequence ID" value="XM_007779507.1"/>
</dbReference>
<reference evidence="3" key="1">
    <citation type="submission" date="2012-06" db="EMBL/GenBank/DDBJ databases">
        <title>The genome sequence of Coniosporium apollinis CBS 100218.</title>
        <authorList>
            <consortium name="The Broad Institute Genome Sequencing Platform"/>
            <person name="Cuomo C."/>
            <person name="Gorbushina A."/>
            <person name="Noack S."/>
            <person name="Walker B."/>
            <person name="Young S.K."/>
            <person name="Zeng Q."/>
            <person name="Gargeya S."/>
            <person name="Fitzgerald M."/>
            <person name="Haas B."/>
            <person name="Abouelleil A."/>
            <person name="Alvarado L."/>
            <person name="Arachchi H.M."/>
            <person name="Berlin A.M."/>
            <person name="Chapman S.B."/>
            <person name="Goldberg J."/>
            <person name="Griggs A."/>
            <person name="Gujja S."/>
            <person name="Hansen M."/>
            <person name="Howarth C."/>
            <person name="Imamovic A."/>
            <person name="Larimer J."/>
            <person name="McCowan C."/>
            <person name="Montmayeur A."/>
            <person name="Murphy C."/>
            <person name="Neiman D."/>
            <person name="Pearson M."/>
            <person name="Priest M."/>
            <person name="Roberts A."/>
            <person name="Saif S."/>
            <person name="Shea T."/>
            <person name="Sisk P."/>
            <person name="Sykes S."/>
            <person name="Wortman J."/>
            <person name="Nusbaum C."/>
            <person name="Birren B."/>
        </authorList>
    </citation>
    <scope>NUCLEOTIDE SEQUENCE [LARGE SCALE GENOMIC DNA]</scope>
    <source>
        <strain evidence="3">CBS 100218</strain>
    </source>
</reference>
<feature type="compositionally biased region" description="Polar residues" evidence="1">
    <location>
        <begin position="675"/>
        <end position="685"/>
    </location>
</feature>
<organism evidence="2 3">
    <name type="scientific">Coniosporium apollinis (strain CBS 100218)</name>
    <name type="common">Rock-inhabiting black yeast</name>
    <dbReference type="NCBI Taxonomy" id="1168221"/>
    <lineage>
        <taxon>Eukaryota</taxon>
        <taxon>Fungi</taxon>
        <taxon>Dikarya</taxon>
        <taxon>Ascomycota</taxon>
        <taxon>Pezizomycotina</taxon>
        <taxon>Dothideomycetes</taxon>
        <taxon>Dothideomycetes incertae sedis</taxon>
        <taxon>Coniosporium</taxon>
    </lineage>
</organism>
<feature type="region of interest" description="Disordered" evidence="1">
    <location>
        <begin position="462"/>
        <end position="495"/>
    </location>
</feature>
<dbReference type="GeneID" id="19898913"/>
<evidence type="ECO:0000313" key="3">
    <source>
        <dbReference type="Proteomes" id="UP000016924"/>
    </source>
</evidence>
<gene>
    <name evidence="2" type="ORF">W97_01602</name>
</gene>
<sequence length="742" mass="83361">MSLSAADIVKGIEVCKWIYENCFERVGRADTRYLQFGKDVSKLQPALRRLEAAFGTALQLRDTRDRELLRREAKELIGDFNATLKECREILENNRGIVKDGAGFVQNVMWGQSTQKKVDEQRTRIQFHIQKIEFFMESVRLEQSNARDGDIQEILAHTRELRGLSLNTSLEPIPEWLGSRFREALQVNPPVSYTNIENFPLEHGYEALYLHYKQSTVISLPTGDQTMEQYLDLLKAHWIVETLKRGAPYKALRPGSYYLRTIARLERLISDQYARPGLTTFGEEDLSKLNESSFLIWPAQKAATPRQLTEPSGLEEKILEISLPELPTVQKEDLVVFQRGPMTLRLARNIVPAVGPHRQESEKINTHIDRFIPLYAVPSSKSGSPPLAIKICDGKETGGTVYELKSEGDIFSLQRAVTGFEVVSDMKNVEWSLNRKKMRFLSKGLGNIGRVQMWYWKPLSAGKSLQDGSRKRQDSGTASLQCRSSVSSQGSNSTNATVAKVVNGENESICTTTQSDSGETVVAVRTQPQPVLFIFSKTGEGYALLHLELRPGLAIGGSCDCRHSEKSCTRAVIENVDSSTPRTFTVRRLAVSEAQLDLWDLSVFGLPEHPLFNHTKRVERLECDYLNLDFATVAERRKFNRHLRLLLKLRDEAEESFDRTIRRAAFFSDRPNHTPVVQQAASVTNPRAPAGSPYSGNSSQTNLSRVSTLPPSHRRISIASNFADSFHSALDPGYGTLSSPSA</sequence>
<evidence type="ECO:0000313" key="2">
    <source>
        <dbReference type="EMBL" id="EON62380.1"/>
    </source>
</evidence>
<feature type="region of interest" description="Disordered" evidence="1">
    <location>
        <begin position="675"/>
        <end position="710"/>
    </location>
</feature>
<dbReference type="Proteomes" id="UP000016924">
    <property type="component" value="Unassembled WGS sequence"/>
</dbReference>
<dbReference type="EMBL" id="JH767558">
    <property type="protein sequence ID" value="EON62380.1"/>
    <property type="molecule type" value="Genomic_DNA"/>
</dbReference>
<evidence type="ECO:0000256" key="1">
    <source>
        <dbReference type="SAM" id="MobiDB-lite"/>
    </source>
</evidence>
<name>R7YKE9_CONA1</name>
<dbReference type="HOGENOM" id="CLU_018991_0_0_1"/>
<dbReference type="eggNOG" id="ENOG502RH1M">
    <property type="taxonomic scope" value="Eukaryota"/>
</dbReference>
<feature type="compositionally biased region" description="Low complexity" evidence="1">
    <location>
        <begin position="479"/>
        <end position="493"/>
    </location>
</feature>
<dbReference type="OrthoDB" id="5400409at2759"/>
<keyword evidence="3" id="KW-1185">Reference proteome</keyword>
<protein>
    <submittedName>
        <fullName evidence="2">Uncharacterized protein</fullName>
    </submittedName>
</protein>
<dbReference type="AlphaFoldDB" id="R7YKE9"/>
<proteinExistence type="predicted"/>
<dbReference type="OMA" id="YEVSHDQ"/>
<feature type="compositionally biased region" description="Polar residues" evidence="1">
    <location>
        <begin position="694"/>
        <end position="710"/>
    </location>
</feature>